<evidence type="ECO:0000259" key="12">
    <source>
        <dbReference type="PROSITE" id="PS50893"/>
    </source>
</evidence>
<proteinExistence type="inferred from homology"/>
<evidence type="ECO:0000256" key="5">
    <source>
        <dbReference type="ARBA" id="ARBA00022692"/>
    </source>
</evidence>
<organism evidence="13">
    <name type="scientific">Daphnia magna</name>
    <dbReference type="NCBI Taxonomy" id="35525"/>
    <lineage>
        <taxon>Eukaryota</taxon>
        <taxon>Metazoa</taxon>
        <taxon>Ecdysozoa</taxon>
        <taxon>Arthropoda</taxon>
        <taxon>Crustacea</taxon>
        <taxon>Branchiopoda</taxon>
        <taxon>Diplostraca</taxon>
        <taxon>Cladocera</taxon>
        <taxon>Anomopoda</taxon>
        <taxon>Daphniidae</taxon>
        <taxon>Daphnia</taxon>
    </lineage>
</organism>
<evidence type="ECO:0000313" key="13">
    <source>
        <dbReference type="EMBL" id="JAJ05335.1"/>
    </source>
</evidence>
<keyword evidence="5 11" id="KW-0812">Transmembrane</keyword>
<dbReference type="GO" id="GO:0140359">
    <property type="term" value="F:ABC-type transporter activity"/>
    <property type="evidence" value="ECO:0007669"/>
    <property type="project" value="InterPro"/>
</dbReference>
<dbReference type="InterPro" id="IPR043926">
    <property type="entry name" value="ABCG_dom"/>
</dbReference>
<keyword evidence="6" id="KW-0547">Nucleotide-binding</keyword>
<dbReference type="InterPro" id="IPR003593">
    <property type="entry name" value="AAA+_ATPase"/>
</dbReference>
<keyword evidence="3" id="KW-0813">Transport</keyword>
<feature type="transmembrane region" description="Helical" evidence="11">
    <location>
        <begin position="483"/>
        <end position="508"/>
    </location>
</feature>
<name>A0A0P4ZDT8_9CRUS</name>
<evidence type="ECO:0000256" key="7">
    <source>
        <dbReference type="ARBA" id="ARBA00022840"/>
    </source>
</evidence>
<dbReference type="AlphaFoldDB" id="A0A0P4ZDT8"/>
<dbReference type="InterPro" id="IPR003439">
    <property type="entry name" value="ABC_transporter-like_ATP-bd"/>
</dbReference>
<feature type="domain" description="ABC transporter" evidence="12">
    <location>
        <begin position="67"/>
        <end position="311"/>
    </location>
</feature>
<reference evidence="13" key="2">
    <citation type="submission" date="2015-10" db="EMBL/GenBank/DDBJ databases">
        <authorList>
            <person name="Gilbert D.G."/>
        </authorList>
    </citation>
    <scope>NUCLEOTIDE SEQUENCE</scope>
</reference>
<keyword evidence="8 11" id="KW-1133">Transmembrane helix</keyword>
<dbReference type="GO" id="GO:0016887">
    <property type="term" value="F:ATP hydrolysis activity"/>
    <property type="evidence" value="ECO:0007669"/>
    <property type="project" value="InterPro"/>
</dbReference>
<sequence>MDLHTEKLKDGHSLNPTFVNLGFDEAGENLKSSRRSSLGEKKDSSFSIKRSQPVTYSWENIEIYLEKQQGNCFKRQPPIQKRILDNVTGCVRPGEFLAIMGASGAGKTTLLNCLTFRNTGKLKILGQRFLNGETVNTDTLARISGYVQQDDLFVPTLTVKEHLQFQALLRMDKYLTYSERMTRVGQVIHELGLTKCENTMIGNPERGIKGISGGERKRLAFASEVLTNPSLMFCDEPTSGLDSYMAQNIVQVLKNIASTGKTVVCTIHQPSSEVFALFDRILLMAEGRTAFLGPVSDALSFFSSQGLPCPPNYNPADYYIHTLATVPGQEIESRKKSKEICDSYESSQAGQQILEIVKANRSLNSTESQEFELAEVKAKKSPYKASWFAQFRAVLWRSVISVLREPVVLRVKAFQTIFISAIIALIYQGQTLEFDNVRNIQGALFIFLTNMTFQNVFGVVNAITGELPIFLREHFNGMYRTDIYFICKSIADLPLFILFPFIFVLIPYFAIGLNPAADRFFIACGITILVANVASSFGFMISCLAGTTDVALALAPPLIIPLLLFGGFFLSNEDVPVYFDWMRYISWFMYGNEALSINQWVGVSFNDTSCPNNVCTGEQILASFDFNPDYFYRDIGGLFALILGLRILAFLALLGKTYRKN</sequence>
<comment type="subcellular location">
    <subcellularLocation>
        <location evidence="1">Membrane</location>
        <topology evidence="1">Multi-pass membrane protein</topology>
    </subcellularLocation>
</comment>
<keyword evidence="4" id="KW-0608">Pigment</keyword>
<comment type="similarity">
    <text evidence="2">Belongs to the ABC transporter superfamily. ABCG family. Eye pigment precursor importer (TC 3.A.1.204) subfamily.</text>
</comment>
<dbReference type="SMART" id="SM00382">
    <property type="entry name" value="AAA"/>
    <property type="match status" value="1"/>
</dbReference>
<dbReference type="SUPFAM" id="SSF52540">
    <property type="entry name" value="P-loop containing nucleoside triphosphate hydrolases"/>
    <property type="match status" value="1"/>
</dbReference>
<dbReference type="GO" id="GO:0030659">
    <property type="term" value="C:cytoplasmic vesicle membrane"/>
    <property type="evidence" value="ECO:0007669"/>
    <property type="project" value="TreeGrafter"/>
</dbReference>
<feature type="transmembrane region" description="Helical" evidence="11">
    <location>
        <begin position="550"/>
        <end position="570"/>
    </location>
</feature>
<dbReference type="PANTHER" id="PTHR48041:SF129">
    <property type="entry name" value="PROTEIN WHITE"/>
    <property type="match status" value="1"/>
</dbReference>
<dbReference type="InterPro" id="IPR017871">
    <property type="entry name" value="ABC_transporter-like_CS"/>
</dbReference>
<evidence type="ECO:0000256" key="9">
    <source>
        <dbReference type="ARBA" id="ARBA00023136"/>
    </source>
</evidence>
<dbReference type="GO" id="GO:0005886">
    <property type="term" value="C:plasma membrane"/>
    <property type="evidence" value="ECO:0007669"/>
    <property type="project" value="TreeGrafter"/>
</dbReference>
<evidence type="ECO:0000256" key="11">
    <source>
        <dbReference type="SAM" id="Phobius"/>
    </source>
</evidence>
<dbReference type="FunFam" id="3.40.50.300:FF:001225">
    <property type="entry name" value="ATP-binding cassette sub-family G member"/>
    <property type="match status" value="1"/>
</dbReference>
<dbReference type="InterPro" id="IPR005284">
    <property type="entry name" value="Pigment_permease/Abcg"/>
</dbReference>
<evidence type="ECO:0000256" key="1">
    <source>
        <dbReference type="ARBA" id="ARBA00004141"/>
    </source>
</evidence>
<dbReference type="NCBIfam" id="TIGR00955">
    <property type="entry name" value="3a01204"/>
    <property type="match status" value="1"/>
</dbReference>
<evidence type="ECO:0000256" key="6">
    <source>
        <dbReference type="ARBA" id="ARBA00022741"/>
    </source>
</evidence>
<dbReference type="Pfam" id="PF01061">
    <property type="entry name" value="ABC2_membrane"/>
    <property type="match status" value="1"/>
</dbReference>
<feature type="transmembrane region" description="Helical" evidence="11">
    <location>
        <begin position="635"/>
        <end position="655"/>
    </location>
</feature>
<dbReference type="CDD" id="cd03213">
    <property type="entry name" value="ABCG_EPDR"/>
    <property type="match status" value="1"/>
</dbReference>
<dbReference type="EMBL" id="GDIP01218068">
    <property type="protein sequence ID" value="JAJ05334.1"/>
    <property type="molecule type" value="Transcribed_RNA"/>
</dbReference>
<dbReference type="Pfam" id="PF19055">
    <property type="entry name" value="ABC2_membrane_7"/>
    <property type="match status" value="1"/>
</dbReference>
<dbReference type="PROSITE" id="PS50893">
    <property type="entry name" value="ABC_TRANSPORTER_2"/>
    <property type="match status" value="1"/>
</dbReference>
<dbReference type="Pfam" id="PF00005">
    <property type="entry name" value="ABC_tran"/>
    <property type="match status" value="1"/>
</dbReference>
<dbReference type="Gene3D" id="3.40.50.300">
    <property type="entry name" value="P-loop containing nucleotide triphosphate hydrolases"/>
    <property type="match status" value="1"/>
</dbReference>
<evidence type="ECO:0000256" key="8">
    <source>
        <dbReference type="ARBA" id="ARBA00022989"/>
    </source>
</evidence>
<dbReference type="GO" id="GO:0005524">
    <property type="term" value="F:ATP binding"/>
    <property type="evidence" value="ECO:0007669"/>
    <property type="project" value="UniProtKB-KW"/>
</dbReference>
<reference evidence="13" key="1">
    <citation type="submission" date="2015-10" db="EMBL/GenBank/DDBJ databases">
        <title>Daphnia magna gene sets from two clonal populations assembled and annotated with EvidentialGene.</title>
        <authorList>
            <person name="Gilbert D."/>
            <person name="Podicheti R."/>
            <person name="Orsini L."/>
            <person name="Colbourne J."/>
            <person name="Pfrender M."/>
        </authorList>
    </citation>
    <scope>NUCLEOTIDE SEQUENCE</scope>
</reference>
<keyword evidence="9 11" id="KW-0472">Membrane</keyword>
<dbReference type="GO" id="GO:0031409">
    <property type="term" value="F:pigment binding"/>
    <property type="evidence" value="ECO:0007669"/>
    <property type="project" value="UniProtKB-KW"/>
</dbReference>
<dbReference type="InterPro" id="IPR027417">
    <property type="entry name" value="P-loop_NTPase"/>
</dbReference>
<accession>A0A0P4ZDT8</accession>
<dbReference type="InterPro" id="IPR050352">
    <property type="entry name" value="ABCG_transporters"/>
</dbReference>
<evidence type="ECO:0000256" key="10">
    <source>
        <dbReference type="ARBA" id="ARBA00039188"/>
    </source>
</evidence>
<dbReference type="PROSITE" id="PS00211">
    <property type="entry name" value="ABC_TRANSPORTER_1"/>
    <property type="match status" value="1"/>
</dbReference>
<evidence type="ECO:0000256" key="3">
    <source>
        <dbReference type="ARBA" id="ARBA00022448"/>
    </source>
</evidence>
<dbReference type="EMBL" id="GDIP01218067">
    <property type="protein sequence ID" value="JAJ05335.1"/>
    <property type="molecule type" value="Transcribed_RNA"/>
</dbReference>
<dbReference type="OrthoDB" id="66620at2759"/>
<evidence type="ECO:0000256" key="4">
    <source>
        <dbReference type="ARBA" id="ARBA00022474"/>
    </source>
</evidence>
<feature type="transmembrane region" description="Helical" evidence="11">
    <location>
        <begin position="440"/>
        <end position="463"/>
    </location>
</feature>
<evidence type="ECO:0000256" key="2">
    <source>
        <dbReference type="ARBA" id="ARBA00005814"/>
    </source>
</evidence>
<dbReference type="PANTHER" id="PTHR48041">
    <property type="entry name" value="ABC TRANSPORTER G FAMILY MEMBER 28"/>
    <property type="match status" value="1"/>
</dbReference>
<keyword evidence="7 13" id="KW-0067">ATP-binding</keyword>
<dbReference type="InterPro" id="IPR013525">
    <property type="entry name" value="ABC2_TM"/>
</dbReference>
<feature type="transmembrane region" description="Helical" evidence="11">
    <location>
        <begin position="520"/>
        <end position="543"/>
    </location>
</feature>
<protein>
    <recommendedName>
        <fullName evidence="10">Protein white</fullName>
    </recommendedName>
</protein>